<name>A0A1G7NZ07_9LACT</name>
<keyword evidence="3" id="KW-1185">Reference proteome</keyword>
<proteinExistence type="predicted"/>
<feature type="compositionally biased region" description="Low complexity" evidence="1">
    <location>
        <begin position="42"/>
        <end position="56"/>
    </location>
</feature>
<gene>
    <name evidence="2" type="ORF">SAMN05421791_10163</name>
</gene>
<accession>A0A1G7NZ07</accession>
<organism evidence="2 3">
    <name type="scientific">Facklamia miroungae</name>
    <dbReference type="NCBI Taxonomy" id="120956"/>
    <lineage>
        <taxon>Bacteria</taxon>
        <taxon>Bacillati</taxon>
        <taxon>Bacillota</taxon>
        <taxon>Bacilli</taxon>
        <taxon>Lactobacillales</taxon>
        <taxon>Aerococcaceae</taxon>
        <taxon>Facklamia</taxon>
    </lineage>
</organism>
<evidence type="ECO:0000313" key="2">
    <source>
        <dbReference type="EMBL" id="SDF79286.1"/>
    </source>
</evidence>
<dbReference type="AlphaFoldDB" id="A0A1G7NZ07"/>
<dbReference type="EMBL" id="FNCK01000001">
    <property type="protein sequence ID" value="SDF79286.1"/>
    <property type="molecule type" value="Genomic_DNA"/>
</dbReference>
<evidence type="ECO:0000256" key="1">
    <source>
        <dbReference type="SAM" id="MobiDB-lite"/>
    </source>
</evidence>
<protein>
    <submittedName>
        <fullName evidence="2">Uncharacterized protein</fullName>
    </submittedName>
</protein>
<sequence>MLESKEVTEQRPVANNNKSNNQQQYTPNQQTKTQGSFSTNEQYNQPTQQQHSSQIQDFTHMSMEKTEINEDDLPF</sequence>
<evidence type="ECO:0000313" key="3">
    <source>
        <dbReference type="Proteomes" id="UP000199708"/>
    </source>
</evidence>
<feature type="region of interest" description="Disordered" evidence="1">
    <location>
        <begin position="1"/>
        <end position="75"/>
    </location>
</feature>
<dbReference type="STRING" id="120956.SAMN05421791_10163"/>
<dbReference type="Proteomes" id="UP000199708">
    <property type="component" value="Unassembled WGS sequence"/>
</dbReference>
<feature type="compositionally biased region" description="Low complexity" evidence="1">
    <location>
        <begin position="20"/>
        <end position="34"/>
    </location>
</feature>
<reference evidence="2 3" key="1">
    <citation type="submission" date="2016-10" db="EMBL/GenBank/DDBJ databases">
        <authorList>
            <person name="de Groot N.N."/>
        </authorList>
    </citation>
    <scope>NUCLEOTIDE SEQUENCE [LARGE SCALE GENOMIC DNA]</scope>
    <source>
        <strain evidence="2 3">ATCC BAA-466</strain>
    </source>
</reference>